<protein>
    <submittedName>
        <fullName evidence="3">Uncharacterized protein</fullName>
    </submittedName>
</protein>
<accession>A0A7J6PSU4</accession>
<organism evidence="3 4">
    <name type="scientific">Perkinsus olseni</name>
    <name type="common">Perkinsus atlanticus</name>
    <dbReference type="NCBI Taxonomy" id="32597"/>
    <lineage>
        <taxon>Eukaryota</taxon>
        <taxon>Sar</taxon>
        <taxon>Alveolata</taxon>
        <taxon>Perkinsozoa</taxon>
        <taxon>Perkinsea</taxon>
        <taxon>Perkinsida</taxon>
        <taxon>Perkinsidae</taxon>
        <taxon>Perkinsus</taxon>
    </lineage>
</organism>
<dbReference type="AlphaFoldDB" id="A0A7J6PSU4"/>
<keyword evidence="1" id="KW-0175">Coiled coil</keyword>
<name>A0A7J6PSU4_PEROL</name>
<sequence>MIGGEVSLVSGAKQEVENLIIQDIAALRESTSEEMKMKIGPEELERRTNDTLQPLEARIEEVEEWIRHMDTLPPAAAGPSGDEGVVANVSSRSSSSRASSPREMIEGRLIELREGIEAAFTAVREMKEVALPREYATKEMVLQCTRDALELHKLYQQLESAKADRSEMDAAVLETQNHSKQLDASIGGKVELLTTQLREAEEKSRKLEQW</sequence>
<evidence type="ECO:0000313" key="3">
    <source>
        <dbReference type="EMBL" id="KAF4699092.1"/>
    </source>
</evidence>
<feature type="compositionally biased region" description="Low complexity" evidence="2">
    <location>
        <begin position="90"/>
        <end position="99"/>
    </location>
</feature>
<keyword evidence="4" id="KW-1185">Reference proteome</keyword>
<dbReference type="EMBL" id="JABANO010038116">
    <property type="protein sequence ID" value="KAF4699092.1"/>
    <property type="molecule type" value="Genomic_DNA"/>
</dbReference>
<feature type="region of interest" description="Disordered" evidence="2">
    <location>
        <begin position="74"/>
        <end position="102"/>
    </location>
</feature>
<proteinExistence type="predicted"/>
<comment type="caution">
    <text evidence="3">The sequence shown here is derived from an EMBL/GenBank/DDBJ whole genome shotgun (WGS) entry which is preliminary data.</text>
</comment>
<gene>
    <name evidence="3" type="ORF">FOZ63_007558</name>
</gene>
<reference evidence="3 4" key="1">
    <citation type="submission" date="2020-04" db="EMBL/GenBank/DDBJ databases">
        <title>Perkinsus olseni comparative genomics.</title>
        <authorList>
            <person name="Bogema D.R."/>
        </authorList>
    </citation>
    <scope>NUCLEOTIDE SEQUENCE [LARGE SCALE GENOMIC DNA]</scope>
    <source>
        <strain evidence="3 4">ATCC PRA-207</strain>
    </source>
</reference>
<evidence type="ECO:0000313" key="4">
    <source>
        <dbReference type="Proteomes" id="UP000553632"/>
    </source>
</evidence>
<feature type="coiled-coil region" evidence="1">
    <location>
        <begin position="151"/>
        <end position="210"/>
    </location>
</feature>
<dbReference type="Proteomes" id="UP000553632">
    <property type="component" value="Unassembled WGS sequence"/>
</dbReference>
<evidence type="ECO:0000256" key="2">
    <source>
        <dbReference type="SAM" id="MobiDB-lite"/>
    </source>
</evidence>
<evidence type="ECO:0000256" key="1">
    <source>
        <dbReference type="SAM" id="Coils"/>
    </source>
</evidence>